<organism evidence="3">
    <name type="scientific">freshwater metagenome</name>
    <dbReference type="NCBI Taxonomy" id="449393"/>
    <lineage>
        <taxon>unclassified sequences</taxon>
        <taxon>metagenomes</taxon>
        <taxon>ecological metagenomes</taxon>
    </lineage>
</organism>
<dbReference type="EMBL" id="CAESAJ010000128">
    <property type="protein sequence ID" value="CAB4341932.1"/>
    <property type="molecule type" value="Genomic_DNA"/>
</dbReference>
<proteinExistence type="predicted"/>
<reference evidence="3" key="1">
    <citation type="submission" date="2020-05" db="EMBL/GenBank/DDBJ databases">
        <authorList>
            <person name="Chiriac C."/>
            <person name="Salcher M."/>
            <person name="Ghai R."/>
            <person name="Kavagutti S V."/>
        </authorList>
    </citation>
    <scope>NUCLEOTIDE SEQUENCE</scope>
</reference>
<accession>A0A6J5ZLA9</accession>
<evidence type="ECO:0000256" key="1">
    <source>
        <dbReference type="SAM" id="Phobius"/>
    </source>
</evidence>
<evidence type="ECO:0000259" key="2">
    <source>
        <dbReference type="Pfam" id="PF07811"/>
    </source>
</evidence>
<keyword evidence="1" id="KW-1133">Transmembrane helix</keyword>
<dbReference type="InterPro" id="IPR012495">
    <property type="entry name" value="TadE-like_dom"/>
</dbReference>
<protein>
    <submittedName>
        <fullName evidence="3">Unannotated protein</fullName>
    </submittedName>
</protein>
<feature type="transmembrane region" description="Helical" evidence="1">
    <location>
        <begin position="20"/>
        <end position="41"/>
    </location>
</feature>
<name>A0A6J5ZLA9_9ZZZZ</name>
<feature type="domain" description="TadE-like" evidence="2">
    <location>
        <begin position="20"/>
        <end position="62"/>
    </location>
</feature>
<sequence>MHCTRLENRNSNQGSVRDEGSAIVGFALVMPLLVLVLIVSIQISMVLAQRSVLLSAAHTGARTAATLGATHHEGKIAALQVLSSQNLQCWNLTLETSKTVVNGSAFVVVIANCQTHIDWINREVSLHAVARAIDENSL</sequence>
<dbReference type="AlphaFoldDB" id="A0A6J5ZLA9"/>
<keyword evidence="1" id="KW-0472">Membrane</keyword>
<keyword evidence="1" id="KW-0812">Transmembrane</keyword>
<gene>
    <name evidence="3" type="ORF">UFOPK3770_01035</name>
</gene>
<evidence type="ECO:0000313" key="3">
    <source>
        <dbReference type="EMBL" id="CAB4341932.1"/>
    </source>
</evidence>
<dbReference type="Pfam" id="PF07811">
    <property type="entry name" value="TadE"/>
    <property type="match status" value="1"/>
</dbReference>